<feature type="region of interest" description="Disordered" evidence="1">
    <location>
        <begin position="1"/>
        <end position="113"/>
    </location>
</feature>
<evidence type="ECO:0000313" key="2">
    <source>
        <dbReference type="EMBL" id="ORX70269.1"/>
    </source>
</evidence>
<reference evidence="2 3" key="1">
    <citation type="submission" date="2016-07" db="EMBL/GenBank/DDBJ databases">
        <title>Pervasive Adenine N6-methylation of Active Genes in Fungi.</title>
        <authorList>
            <consortium name="DOE Joint Genome Institute"/>
            <person name="Mondo S.J."/>
            <person name="Dannebaum R.O."/>
            <person name="Kuo R.C."/>
            <person name="Labutti K."/>
            <person name="Haridas S."/>
            <person name="Kuo A."/>
            <person name="Salamov A."/>
            <person name="Ahrendt S.R."/>
            <person name="Lipzen A."/>
            <person name="Sullivan W."/>
            <person name="Andreopoulos W.B."/>
            <person name="Clum A."/>
            <person name="Lindquist E."/>
            <person name="Daum C."/>
            <person name="Ramamoorthy G.K."/>
            <person name="Gryganskyi A."/>
            <person name="Culley D."/>
            <person name="Magnuson J.K."/>
            <person name="James T.Y."/>
            <person name="O'Malley M.A."/>
            <person name="Stajich J.E."/>
            <person name="Spatafora J.W."/>
            <person name="Visel A."/>
            <person name="Grigoriev I.V."/>
        </authorList>
    </citation>
    <scope>NUCLEOTIDE SEQUENCE [LARGE SCALE GENOMIC DNA]</scope>
    <source>
        <strain evidence="2 3">ATCC 12442</strain>
    </source>
</reference>
<protein>
    <submittedName>
        <fullName evidence="2">Uncharacterized protein</fullName>
    </submittedName>
</protein>
<dbReference type="GeneID" id="63802185"/>
<feature type="compositionally biased region" description="Polar residues" evidence="1">
    <location>
        <begin position="381"/>
        <end position="396"/>
    </location>
</feature>
<feature type="compositionally biased region" description="Polar residues" evidence="1">
    <location>
        <begin position="317"/>
        <end position="345"/>
    </location>
</feature>
<organism evidence="2 3">
    <name type="scientific">Linderina pennispora</name>
    <dbReference type="NCBI Taxonomy" id="61395"/>
    <lineage>
        <taxon>Eukaryota</taxon>
        <taxon>Fungi</taxon>
        <taxon>Fungi incertae sedis</taxon>
        <taxon>Zoopagomycota</taxon>
        <taxon>Kickxellomycotina</taxon>
        <taxon>Kickxellomycetes</taxon>
        <taxon>Kickxellales</taxon>
        <taxon>Kickxellaceae</taxon>
        <taxon>Linderina</taxon>
    </lineage>
</organism>
<accession>A0A1Y1W9Q3</accession>
<feature type="compositionally biased region" description="Polar residues" evidence="1">
    <location>
        <begin position="52"/>
        <end position="61"/>
    </location>
</feature>
<feature type="compositionally biased region" description="Basic and acidic residues" evidence="1">
    <location>
        <begin position="1"/>
        <end position="12"/>
    </location>
</feature>
<evidence type="ECO:0000313" key="3">
    <source>
        <dbReference type="Proteomes" id="UP000193922"/>
    </source>
</evidence>
<gene>
    <name evidence="2" type="ORF">DL89DRAFT_257526</name>
</gene>
<sequence length="632" mass="68591">MLRTDTGVDRSSVRQSWGSDERFHSSSSTNSSNSSSHRESRGLWGRLRKKSSVNFGKRTNGSKVNSSPSHSASSVSLTSSKSHVSNSTPDSGQETCHSDGALTPVNIGPPTTLGEKADTASIINKHLSLGGPSISARHRSISAQVDLQPVRTNSLSIKRPGTADPTMRVSVDAVRKTGGMPSYSMDLPWGSRPSADTLYDADVSAESIRRTLGAYTGKSESKSKPLFRTLLLRSQKPAAANGNAADTAAVMGLERISEDEGEDARYSATFTGNLGPIDEPAMQQRARGYSRPTKYTPARSTPAAHADSGPASKRFSENSGSTLFSSETLASSTADQNRPNESQSFWPKGDRRSIVSITQQLPPLDTVSRPPSSSHHHTRSGLESYSNRLPSPTRENPPNLIPMVHGRVSATMQNGRPIDNDMMLDPVVFRNTFFNARAASDTDNLKRKLKSRVSALRKVPSDESLYNPAEDPASKVRFDTNVAFLPDYESADDPTDSGVVEDIASPTVPDYDPSPEIAVAVVSKQKHQPASIAINQPGSQPDDNMAKTGLQITMCPDTRVGELEKELQALKATVSVLQNQNDLLVELVKRDPIDDTPETVRLHMRTIELENQWLRRELSHARRLCKQAGPDS</sequence>
<evidence type="ECO:0000256" key="1">
    <source>
        <dbReference type="SAM" id="MobiDB-lite"/>
    </source>
</evidence>
<dbReference type="AlphaFoldDB" id="A0A1Y1W9Q3"/>
<feature type="region of interest" description="Disordered" evidence="1">
    <location>
        <begin position="258"/>
        <end position="401"/>
    </location>
</feature>
<dbReference type="Proteomes" id="UP000193922">
    <property type="component" value="Unassembled WGS sequence"/>
</dbReference>
<proteinExistence type="predicted"/>
<comment type="caution">
    <text evidence="2">The sequence shown here is derived from an EMBL/GenBank/DDBJ whole genome shotgun (WGS) entry which is preliminary data.</text>
</comment>
<feature type="compositionally biased region" description="Low complexity" evidence="1">
    <location>
        <begin position="25"/>
        <end position="35"/>
    </location>
</feature>
<name>A0A1Y1W9Q3_9FUNG</name>
<dbReference type="RefSeq" id="XP_040743907.1">
    <property type="nucleotide sequence ID" value="XM_040885537.1"/>
</dbReference>
<feature type="compositionally biased region" description="Low complexity" evidence="1">
    <location>
        <begin position="62"/>
        <end position="89"/>
    </location>
</feature>
<dbReference type="EMBL" id="MCFD01000006">
    <property type="protein sequence ID" value="ORX70269.1"/>
    <property type="molecule type" value="Genomic_DNA"/>
</dbReference>
<keyword evidence="3" id="KW-1185">Reference proteome</keyword>
<dbReference type="OrthoDB" id="5552175at2759"/>